<comment type="subcellular location">
    <subcellularLocation>
        <location evidence="1">Membrane</location>
        <topology evidence="1">Multi-pass membrane protein</topology>
    </subcellularLocation>
</comment>
<dbReference type="InterPro" id="IPR007919">
    <property type="entry name" value="UPF0220"/>
</dbReference>
<dbReference type="Proteomes" id="UP000694725">
    <property type="component" value="Unplaced"/>
</dbReference>
<evidence type="ECO:0000256" key="1">
    <source>
        <dbReference type="ARBA" id="ARBA00004141"/>
    </source>
</evidence>
<feature type="transmembrane region" description="Helical" evidence="6">
    <location>
        <begin position="83"/>
        <end position="102"/>
    </location>
</feature>
<dbReference type="Ensembl" id="ENSSSCT00040103151.1">
    <property type="protein sequence ID" value="ENSSSCP00040046681.1"/>
    <property type="gene ID" value="ENSSSCG00040074587.1"/>
</dbReference>
<name>A0A8D0WZP7_PIG</name>
<keyword evidence="7" id="KW-0732">Signal</keyword>
<dbReference type="Ensembl" id="ENSSSCT00065004324.1">
    <property type="protein sequence ID" value="ENSSSCP00065001779.1"/>
    <property type="gene ID" value="ENSSSCG00065003224.1"/>
</dbReference>
<dbReference type="Proteomes" id="UP000694570">
    <property type="component" value="Unplaced"/>
</dbReference>
<feature type="signal peptide" evidence="7">
    <location>
        <begin position="1"/>
        <end position="21"/>
    </location>
</feature>
<evidence type="ECO:0000256" key="7">
    <source>
        <dbReference type="SAM" id="SignalP"/>
    </source>
</evidence>
<evidence type="ECO:0000256" key="6">
    <source>
        <dbReference type="SAM" id="Phobius"/>
    </source>
</evidence>
<evidence type="ECO:0000256" key="3">
    <source>
        <dbReference type="ARBA" id="ARBA00022692"/>
    </source>
</evidence>
<dbReference type="PANTHER" id="PTHR13180">
    <property type="entry name" value="SMALL MEMBRANE PROTEIN-RELATED"/>
    <property type="match status" value="1"/>
</dbReference>
<evidence type="ECO:0000313" key="9">
    <source>
        <dbReference type="Proteomes" id="UP000694570"/>
    </source>
</evidence>
<keyword evidence="4 6" id="KW-1133">Transmembrane helix</keyword>
<dbReference type="Proteomes" id="UP000694722">
    <property type="component" value="Unplaced"/>
</dbReference>
<organism evidence="8 9">
    <name type="scientific">Sus scrofa</name>
    <name type="common">Pig</name>
    <dbReference type="NCBI Taxonomy" id="9823"/>
    <lineage>
        <taxon>Eukaryota</taxon>
        <taxon>Metazoa</taxon>
        <taxon>Chordata</taxon>
        <taxon>Craniata</taxon>
        <taxon>Vertebrata</taxon>
        <taxon>Euteleostomi</taxon>
        <taxon>Mammalia</taxon>
        <taxon>Eutheria</taxon>
        <taxon>Laurasiatheria</taxon>
        <taxon>Artiodactyla</taxon>
        <taxon>Suina</taxon>
        <taxon>Suidae</taxon>
        <taxon>Sus</taxon>
    </lineage>
</organism>
<feature type="transmembrane region" description="Helical" evidence="6">
    <location>
        <begin position="123"/>
        <end position="149"/>
    </location>
</feature>
<dbReference type="GO" id="GO:0016020">
    <property type="term" value="C:membrane"/>
    <property type="evidence" value="ECO:0007669"/>
    <property type="project" value="UniProtKB-SubCell"/>
</dbReference>
<feature type="transmembrane region" description="Helical" evidence="6">
    <location>
        <begin position="155"/>
        <end position="175"/>
    </location>
</feature>
<sequence length="185" mass="20880">MGQCWHHRNTFFSWFCLFVFSSDLKKKKMSGFLEGLRCSECIDWGEKRNTIASIAAGVLFFTGWWIIIDAAVIYPSMEEFNHSYHACGVIATIAFLMINAVSNGQVRGDSYSEGCLGQTGARIWLFIGFMLAFGSLIASMWILFGGYVAKEKTTVYPGIAVFFQNAFIFFGGLVFKFGRTEDLWQ</sequence>
<reference evidence="8" key="1">
    <citation type="submission" date="2025-05" db="UniProtKB">
        <authorList>
            <consortium name="Ensembl"/>
        </authorList>
    </citation>
    <scope>IDENTIFICATION</scope>
</reference>
<evidence type="ECO:0000256" key="4">
    <source>
        <dbReference type="ARBA" id="ARBA00022989"/>
    </source>
</evidence>
<dbReference type="AlphaFoldDB" id="A0A8D0WZP7"/>
<protein>
    <submittedName>
        <fullName evidence="8">Transmembrane protein 50A</fullName>
    </submittedName>
</protein>
<keyword evidence="5 6" id="KW-0472">Membrane</keyword>
<feature type="chain" id="PRO_5044684934" evidence="7">
    <location>
        <begin position="22"/>
        <end position="185"/>
    </location>
</feature>
<gene>
    <name evidence="8" type="primary">TMEM50A</name>
</gene>
<evidence type="ECO:0000313" key="8">
    <source>
        <dbReference type="Ensembl" id="ENSSSCP00030030234.1"/>
    </source>
</evidence>
<feature type="transmembrane region" description="Helical" evidence="6">
    <location>
        <begin position="54"/>
        <end position="77"/>
    </location>
</feature>
<comment type="similarity">
    <text evidence="2">Belongs to the UPF0220 family.</text>
</comment>
<evidence type="ECO:0000256" key="2">
    <source>
        <dbReference type="ARBA" id="ARBA00005335"/>
    </source>
</evidence>
<proteinExistence type="inferred from homology"/>
<accession>A0A8D0WZP7</accession>
<dbReference type="Pfam" id="PF05255">
    <property type="entry name" value="UPF0220"/>
    <property type="match status" value="1"/>
</dbReference>
<keyword evidence="3 6" id="KW-0812">Transmembrane</keyword>
<dbReference type="Ensembl" id="ENSSSCT00030066034.1">
    <property type="protein sequence ID" value="ENSSSCP00030030234.1"/>
    <property type="gene ID" value="ENSSSCG00030047297.1"/>
</dbReference>
<evidence type="ECO:0000256" key="5">
    <source>
        <dbReference type="ARBA" id="ARBA00023136"/>
    </source>
</evidence>